<keyword evidence="3" id="KW-0808">Transferase</keyword>
<sequence length="730" mass="85460">MKGRQIVLGYLSQIVKGCDAIECDNEYCKSCPKFKYFNIKDEKELQKKAIELSRNHSSENHLCKNLSPIQYDKDFLSKIKYPNFTDFKNNTSDISNILLNEFKDQYNYSYAFFETQDDRNNLIEDKLYFDDERLELFAQNFEKNRQSFVEFSSIVIMHVNEVCNIFGVGNDQNENNKTSVPIQYHHIRMIYLNLFFLSLFPANDVNPHFSKTLKCIYKTSVLKQMVGYLKTIFSNTPKVFQHVLTYTQDNITMASILNDKFSFSGEIEEEIEENTEAIAPEIRNMAMFIDLLRRSNTSLPTRVFVNEVFTDNFIEKYKIDDLLRYLQGNFSYLTIPSILTLKSKSENLKRYFSLLQNRQRHLILLEDPFFSIVVHRDRLIEEAVQKVSNANPNDYLKTLRVKFVDEQGVDAGGVSREFFYLVCNEIFHIKYGMFQETPNGKYWFVSDAKSMSPPIYFNLMGTIIGLAIYNSTILPIRFPLLMYKKLWGQETTLDDYEEIDPEIVHSLKSLLNTKRENPDFDFSELDMMFYINQDVYGDMIDIPLCPDGLEKKVTSENLEEYVDLYSKWLLNDSVKIAFEKFQIGFNRVIDARTSALPYPLVVRKLIAYDEVDILVSGEEIIHWEALKQNCEYSDGYNKDSQPVVWFWEIFDEMTSEEKQQFFRFSTGSDRAPVGGLHLFKLTIQKVNDTNKLPVSHTCFNIFSLPNYTSKEEMRTKINLSLKYAEGFGLI</sequence>
<evidence type="ECO:0000256" key="1">
    <source>
        <dbReference type="ARBA" id="ARBA00000885"/>
    </source>
</evidence>
<dbReference type="GO" id="GO:0016874">
    <property type="term" value="F:ligase activity"/>
    <property type="evidence" value="ECO:0007669"/>
    <property type="project" value="UniProtKB-KW"/>
</dbReference>
<dbReference type="CDD" id="cd00078">
    <property type="entry name" value="HECTc"/>
    <property type="match status" value="1"/>
</dbReference>
<dbReference type="InterPro" id="IPR032353">
    <property type="entry name" value="AZUL"/>
</dbReference>
<evidence type="ECO:0000256" key="3">
    <source>
        <dbReference type="ARBA" id="ARBA00022679"/>
    </source>
</evidence>
<dbReference type="EC" id="2.3.2.26" evidence="2"/>
<comment type="catalytic activity">
    <reaction evidence="1">
        <text>S-ubiquitinyl-[E2 ubiquitin-conjugating enzyme]-L-cysteine + [acceptor protein]-L-lysine = [E2 ubiquitin-conjugating enzyme]-L-cysteine + N(6)-ubiquitinyl-[acceptor protein]-L-lysine.</text>
        <dbReference type="EC" id="2.3.2.26"/>
    </reaction>
</comment>
<keyword evidence="7" id="KW-0436">Ligase</keyword>
<reference evidence="7 8" key="1">
    <citation type="submission" date="2024-04" db="EMBL/GenBank/DDBJ databases">
        <title>Tritrichomonas musculus Genome.</title>
        <authorList>
            <person name="Alves-Ferreira E."/>
            <person name="Grigg M."/>
            <person name="Lorenzi H."/>
            <person name="Galac M."/>
        </authorList>
    </citation>
    <scope>NUCLEOTIDE SEQUENCE [LARGE SCALE GENOMIC DNA]</scope>
    <source>
        <strain evidence="7 8">EAF2021</strain>
    </source>
</reference>
<dbReference type="InterPro" id="IPR042556">
    <property type="entry name" value="AZUL_sf"/>
</dbReference>
<protein>
    <recommendedName>
        <fullName evidence="2">HECT-type E3 ubiquitin transferase</fullName>
        <ecNumber evidence="2">2.3.2.26</ecNumber>
    </recommendedName>
</protein>
<dbReference type="Gene3D" id="6.10.130.10">
    <property type="entry name" value="Ubiquitin-protein ligase E3A, N-terminal zinc-binding domain (AZUL)"/>
    <property type="match status" value="1"/>
</dbReference>
<gene>
    <name evidence="7" type="ORF">M9Y10_033303</name>
</gene>
<dbReference type="EMBL" id="JAPFFF010000005">
    <property type="protein sequence ID" value="KAK8888572.1"/>
    <property type="molecule type" value="Genomic_DNA"/>
</dbReference>
<feature type="active site" description="Glycyl thioester intermediate" evidence="5">
    <location>
        <position position="698"/>
    </location>
</feature>
<dbReference type="Gene3D" id="3.30.2410.10">
    <property type="entry name" value="Hect, E3 ligase catalytic domain"/>
    <property type="match status" value="1"/>
</dbReference>
<dbReference type="Pfam" id="PF16558">
    <property type="entry name" value="AZUL"/>
    <property type="match status" value="1"/>
</dbReference>
<comment type="caution">
    <text evidence="7">The sequence shown here is derived from an EMBL/GenBank/DDBJ whole genome shotgun (WGS) entry which is preliminary data.</text>
</comment>
<evidence type="ECO:0000313" key="7">
    <source>
        <dbReference type="EMBL" id="KAK8888572.1"/>
    </source>
</evidence>
<dbReference type="Gene3D" id="3.90.1750.10">
    <property type="entry name" value="Hect, E3 ligase catalytic domains"/>
    <property type="match status" value="1"/>
</dbReference>
<dbReference type="Gene3D" id="3.30.2160.10">
    <property type="entry name" value="Hect, E3 ligase catalytic domain"/>
    <property type="match status" value="1"/>
</dbReference>
<dbReference type="Proteomes" id="UP001470230">
    <property type="component" value="Unassembled WGS sequence"/>
</dbReference>
<dbReference type="InterPro" id="IPR044611">
    <property type="entry name" value="E3A/B/C-like"/>
</dbReference>
<dbReference type="SMART" id="SM00119">
    <property type="entry name" value="HECTc"/>
    <property type="match status" value="1"/>
</dbReference>
<evidence type="ECO:0000256" key="4">
    <source>
        <dbReference type="ARBA" id="ARBA00022786"/>
    </source>
</evidence>
<dbReference type="InterPro" id="IPR035983">
    <property type="entry name" value="Hect_E3_ubiquitin_ligase"/>
</dbReference>
<evidence type="ECO:0000256" key="5">
    <source>
        <dbReference type="PROSITE-ProRule" id="PRU00104"/>
    </source>
</evidence>
<accession>A0ABR2KDQ5</accession>
<proteinExistence type="predicted"/>
<keyword evidence="4 5" id="KW-0833">Ubl conjugation pathway</keyword>
<name>A0ABR2KDQ5_9EUKA</name>
<organism evidence="7 8">
    <name type="scientific">Tritrichomonas musculus</name>
    <dbReference type="NCBI Taxonomy" id="1915356"/>
    <lineage>
        <taxon>Eukaryota</taxon>
        <taxon>Metamonada</taxon>
        <taxon>Parabasalia</taxon>
        <taxon>Tritrichomonadida</taxon>
        <taxon>Tritrichomonadidae</taxon>
        <taxon>Tritrichomonas</taxon>
    </lineage>
</organism>
<dbReference type="InterPro" id="IPR000569">
    <property type="entry name" value="HECT_dom"/>
</dbReference>
<evidence type="ECO:0000313" key="8">
    <source>
        <dbReference type="Proteomes" id="UP001470230"/>
    </source>
</evidence>
<dbReference type="PROSITE" id="PS50237">
    <property type="entry name" value="HECT"/>
    <property type="match status" value="1"/>
</dbReference>
<evidence type="ECO:0000256" key="2">
    <source>
        <dbReference type="ARBA" id="ARBA00012485"/>
    </source>
</evidence>
<evidence type="ECO:0000259" key="6">
    <source>
        <dbReference type="PROSITE" id="PS50237"/>
    </source>
</evidence>
<feature type="domain" description="HECT" evidence="6">
    <location>
        <begin position="391"/>
        <end position="730"/>
    </location>
</feature>
<dbReference type="PANTHER" id="PTHR45700">
    <property type="entry name" value="UBIQUITIN-PROTEIN LIGASE E3C"/>
    <property type="match status" value="1"/>
</dbReference>
<dbReference type="PANTHER" id="PTHR45700:SF8">
    <property type="entry name" value="HECT-TYPE E3 UBIQUITIN TRANSFERASE"/>
    <property type="match status" value="1"/>
</dbReference>
<keyword evidence="8" id="KW-1185">Reference proteome</keyword>
<dbReference type="SUPFAM" id="SSF56204">
    <property type="entry name" value="Hect, E3 ligase catalytic domain"/>
    <property type="match status" value="1"/>
</dbReference>
<dbReference type="Pfam" id="PF00632">
    <property type="entry name" value="HECT"/>
    <property type="match status" value="1"/>
</dbReference>